<dbReference type="OrthoDB" id="3036440at2759"/>
<dbReference type="EMBL" id="KZ293680">
    <property type="protein sequence ID" value="PBK87144.1"/>
    <property type="molecule type" value="Genomic_DNA"/>
</dbReference>
<feature type="compositionally biased region" description="Basic and acidic residues" evidence="1">
    <location>
        <begin position="112"/>
        <end position="129"/>
    </location>
</feature>
<feature type="region of interest" description="Disordered" evidence="1">
    <location>
        <begin position="162"/>
        <end position="232"/>
    </location>
</feature>
<feature type="compositionally biased region" description="Polar residues" evidence="1">
    <location>
        <begin position="218"/>
        <end position="232"/>
    </location>
</feature>
<proteinExistence type="predicted"/>
<evidence type="ECO:0000313" key="2">
    <source>
        <dbReference type="EMBL" id="PBK87144.1"/>
    </source>
</evidence>
<sequence length="232" mass="25384">MYNYPQVFFPPEPASVASSDPPIFVLDPLLREQLPPPSTQQPQLRNYSDVESDAPTEIATDVEEEIRNAFYGTIVDGECVTGEEGDVLTPLLQVPKTPSDRKLPRLPSTGQREPHCKREARRGFPDREPPSPSSPVGKKKKVLTKRMLTWCTSRALVPCETGLVRVPASDVSDLPKSSPSGGKRGRGYEADDESEKPTKKSKAEENNDAPDAGLDTAENIQESQVLSDGSLN</sequence>
<dbReference type="Proteomes" id="UP000217790">
    <property type="component" value="Unassembled WGS sequence"/>
</dbReference>
<dbReference type="AlphaFoldDB" id="A0A2H3D079"/>
<gene>
    <name evidence="2" type="ORF">ARMGADRAFT_1168738</name>
</gene>
<dbReference type="InParanoid" id="A0A2H3D079"/>
<accession>A0A2H3D079</accession>
<name>A0A2H3D079_ARMGA</name>
<feature type="compositionally biased region" description="Basic and acidic residues" evidence="1">
    <location>
        <begin position="195"/>
        <end position="205"/>
    </location>
</feature>
<evidence type="ECO:0000256" key="1">
    <source>
        <dbReference type="SAM" id="MobiDB-lite"/>
    </source>
</evidence>
<reference evidence="3" key="1">
    <citation type="journal article" date="2017" name="Nat. Ecol. Evol.">
        <title>Genome expansion and lineage-specific genetic innovations in the forest pathogenic fungi Armillaria.</title>
        <authorList>
            <person name="Sipos G."/>
            <person name="Prasanna A.N."/>
            <person name="Walter M.C."/>
            <person name="O'Connor E."/>
            <person name="Balint B."/>
            <person name="Krizsan K."/>
            <person name="Kiss B."/>
            <person name="Hess J."/>
            <person name="Varga T."/>
            <person name="Slot J."/>
            <person name="Riley R."/>
            <person name="Boka B."/>
            <person name="Rigling D."/>
            <person name="Barry K."/>
            <person name="Lee J."/>
            <person name="Mihaltcheva S."/>
            <person name="LaButti K."/>
            <person name="Lipzen A."/>
            <person name="Waldron R."/>
            <person name="Moloney N.M."/>
            <person name="Sperisen C."/>
            <person name="Kredics L."/>
            <person name="Vagvoelgyi C."/>
            <person name="Patrignani A."/>
            <person name="Fitzpatrick D."/>
            <person name="Nagy I."/>
            <person name="Doyle S."/>
            <person name="Anderson J.B."/>
            <person name="Grigoriev I.V."/>
            <person name="Gueldener U."/>
            <person name="Muensterkoetter M."/>
            <person name="Nagy L.G."/>
        </authorList>
    </citation>
    <scope>NUCLEOTIDE SEQUENCE [LARGE SCALE GENOMIC DNA]</scope>
    <source>
        <strain evidence="3">Ar21-2</strain>
    </source>
</reference>
<dbReference type="OMA" id="WCTSRAL"/>
<feature type="region of interest" description="Disordered" evidence="1">
    <location>
        <begin position="89"/>
        <end position="142"/>
    </location>
</feature>
<organism evidence="2 3">
    <name type="scientific">Armillaria gallica</name>
    <name type="common">Bulbous honey fungus</name>
    <name type="synonym">Armillaria bulbosa</name>
    <dbReference type="NCBI Taxonomy" id="47427"/>
    <lineage>
        <taxon>Eukaryota</taxon>
        <taxon>Fungi</taxon>
        <taxon>Dikarya</taxon>
        <taxon>Basidiomycota</taxon>
        <taxon>Agaricomycotina</taxon>
        <taxon>Agaricomycetes</taxon>
        <taxon>Agaricomycetidae</taxon>
        <taxon>Agaricales</taxon>
        <taxon>Marasmiineae</taxon>
        <taxon>Physalacriaceae</taxon>
        <taxon>Armillaria</taxon>
    </lineage>
</organism>
<protein>
    <submittedName>
        <fullName evidence="2">Uncharacterized protein</fullName>
    </submittedName>
</protein>
<keyword evidence="3" id="KW-1185">Reference proteome</keyword>
<feature type="region of interest" description="Disordered" evidence="1">
    <location>
        <begin position="32"/>
        <end position="54"/>
    </location>
</feature>
<evidence type="ECO:0000313" key="3">
    <source>
        <dbReference type="Proteomes" id="UP000217790"/>
    </source>
</evidence>